<evidence type="ECO:0000259" key="1">
    <source>
        <dbReference type="Pfam" id="PF06812"/>
    </source>
</evidence>
<reference evidence="2 3" key="1">
    <citation type="journal article" date="2023" name="Front. Microbiol.">
        <title>Phylogeography and host specificity of Pasteurellaceae pathogenic to sea-farmed fish in the north-east Atlantic.</title>
        <authorList>
            <person name="Gulla S."/>
            <person name="Colquhoun D.J."/>
            <person name="Olsen A.B."/>
            <person name="Spilsberg B."/>
            <person name="Lagesen K."/>
            <person name="Aakesson C.P."/>
            <person name="Strom S."/>
            <person name="Manji F."/>
            <person name="Birkbeck T.H."/>
            <person name="Nilsen H.K."/>
        </authorList>
    </citation>
    <scope>NUCLEOTIDE SEQUENCE [LARGE SCALE GENOMIC DNA]</scope>
    <source>
        <strain evidence="2 3">NVIB3131</strain>
    </source>
</reference>
<proteinExistence type="predicted"/>
<sequence>MNIKDIIKPILGDDSPIGKPNNQSEFLYDADREIMKIGSLQHGEVDWEIINKQSVKYLTDICKDYKVVSFLLRYVLHTKDTTKIIDFLDLLTTFNKQYIFSAYPTPNLSNEIKGSKAKVLKMIISYLDNFIKNELVECEDIKFLDSFLLFFTALQSHLSTNKSLSTYIESINKSLSVKKNNIPQVVNDKDDPVFSNITKKDTELGKEIQSPMLVPNELSLDSIRNVKSSYLKLAGHNNSTSPSDPLGYQLRRYAMWHSVTAVPLKNKAGITEMTAVASDRVADYQSALKRFSDINLLKKIEKTLETSPFWIDGNYLAAQCAENLGYNDVSREIKEQTAKFVAKFPEFYDMKFMNGSSFISDETTRWLSEKDPVESLNTISYNSTEFQECYEKHGLLEVLAKIDTQYKKVTDIREKFNLRLEKISYLIKENVQGISIVELKELKKIAKDYSVIEWESSFFQTIDATLSQLEKQL</sequence>
<gene>
    <name evidence="2" type="ORF">QJU57_09425</name>
</gene>
<protein>
    <submittedName>
        <fullName evidence="2">Type VI secretion system domain-containing protein</fullName>
    </submittedName>
</protein>
<dbReference type="PANTHER" id="PTHR37024:SF3">
    <property type="entry name" value="TYPE VI SECRETION SYSTEM PROTEIN TSSA"/>
    <property type="match status" value="1"/>
</dbReference>
<dbReference type="RefSeq" id="WP_306352054.1">
    <property type="nucleotide sequence ID" value="NZ_JASAWV010000024.1"/>
</dbReference>
<accession>A0AAW8CLI2</accession>
<feature type="domain" description="ImpA N-terminal" evidence="1">
    <location>
        <begin position="12"/>
        <end position="107"/>
    </location>
</feature>
<dbReference type="EMBL" id="JASAXT010000021">
    <property type="protein sequence ID" value="MDP8149289.1"/>
    <property type="molecule type" value="Genomic_DNA"/>
</dbReference>
<dbReference type="InterPro" id="IPR017739">
    <property type="entry name" value="T6SS-assoc_VCA0119"/>
</dbReference>
<name>A0AAW8CLI2_9PAST</name>
<dbReference type="AlphaFoldDB" id="A0AAW8CLI2"/>
<dbReference type="InterPro" id="IPR010657">
    <property type="entry name" value="ImpA_N"/>
</dbReference>
<organism evidence="2 3">
    <name type="scientific">Phocoenobacter atlanticus subsp. atlanticus</name>
    <dbReference type="NCBI Taxonomy" id="3061285"/>
    <lineage>
        <taxon>Bacteria</taxon>
        <taxon>Pseudomonadati</taxon>
        <taxon>Pseudomonadota</taxon>
        <taxon>Gammaproteobacteria</taxon>
        <taxon>Pasteurellales</taxon>
        <taxon>Pasteurellaceae</taxon>
        <taxon>Phocoenobacter</taxon>
        <taxon>Phocoenobacter atlanticus</taxon>
    </lineage>
</organism>
<dbReference type="PANTHER" id="PTHR37024">
    <property type="entry name" value="TYPE VI SECRETION SYSTEM DUF2094 AND IMPA-RELATED DOMAIN PROTEIN"/>
    <property type="match status" value="1"/>
</dbReference>
<evidence type="ECO:0000313" key="3">
    <source>
        <dbReference type="Proteomes" id="UP001226020"/>
    </source>
</evidence>
<dbReference type="Pfam" id="PF16989">
    <property type="entry name" value="T6SS_VasJ"/>
    <property type="match status" value="1"/>
</dbReference>
<dbReference type="Proteomes" id="UP001226020">
    <property type="component" value="Unassembled WGS sequence"/>
</dbReference>
<evidence type="ECO:0000313" key="2">
    <source>
        <dbReference type="EMBL" id="MDP8149289.1"/>
    </source>
</evidence>
<keyword evidence="3" id="KW-1185">Reference proteome</keyword>
<dbReference type="Pfam" id="PF06812">
    <property type="entry name" value="ImpA_N"/>
    <property type="match status" value="1"/>
</dbReference>
<comment type="caution">
    <text evidence="2">The sequence shown here is derived from an EMBL/GenBank/DDBJ whole genome shotgun (WGS) entry which is preliminary data.</text>
</comment>